<dbReference type="PANTHER" id="PTHR46599:SF3">
    <property type="entry name" value="PIGGYBAC TRANSPOSABLE ELEMENT-DERIVED PROTEIN 4"/>
    <property type="match status" value="1"/>
</dbReference>
<dbReference type="PANTHER" id="PTHR46599">
    <property type="entry name" value="PIGGYBAC TRANSPOSABLE ELEMENT-DERIVED PROTEIN 4"/>
    <property type="match status" value="1"/>
</dbReference>
<organism evidence="2 3">
    <name type="scientific">Glossina pallidipes</name>
    <name type="common">Tsetse fly</name>
    <dbReference type="NCBI Taxonomy" id="7398"/>
    <lineage>
        <taxon>Eukaryota</taxon>
        <taxon>Metazoa</taxon>
        <taxon>Ecdysozoa</taxon>
        <taxon>Arthropoda</taxon>
        <taxon>Hexapoda</taxon>
        <taxon>Insecta</taxon>
        <taxon>Pterygota</taxon>
        <taxon>Neoptera</taxon>
        <taxon>Endopterygota</taxon>
        <taxon>Diptera</taxon>
        <taxon>Brachycera</taxon>
        <taxon>Muscomorpha</taxon>
        <taxon>Hippoboscoidea</taxon>
        <taxon>Glossinidae</taxon>
        <taxon>Glossina</taxon>
    </lineage>
</organism>
<keyword evidence="3" id="KW-1185">Reference proteome</keyword>
<name>A0A1A9ZC50_GLOPL</name>
<dbReference type="EnsemblMetazoa" id="GPAI010197-RA">
    <property type="protein sequence ID" value="GPAI010197-PA"/>
    <property type="gene ID" value="GPAI010197"/>
</dbReference>
<evidence type="ECO:0000313" key="2">
    <source>
        <dbReference type="EnsemblMetazoa" id="GPAI010197-PA"/>
    </source>
</evidence>
<dbReference type="AlphaFoldDB" id="A0A1A9ZC50"/>
<accession>A0A1A9ZC50</accession>
<dbReference type="Proteomes" id="UP000092445">
    <property type="component" value="Unassembled WGS sequence"/>
</dbReference>
<dbReference type="VEuPathDB" id="VectorBase:GPAI010197"/>
<sequence length="400" mass="45684">MTYKPAKSTKWRIRIYVLVESNTGYVYSALPYYGSITSESLIRPDLPVSSRIPLDLHRKLLDNVPNAKGYHMYTDRNYTSIPLAEELLKMNCFLTGTIKTNRKYLPMTTICKRQENRSLQKTQNPSSRMEGQKRIVTLLSTCNEAGLISVHRRVRGGELVRIQKPKMVIDYIKNMRGADRAGQYAATYCFWKKSMKWWIKLFFWGMEMCTIMLAVSKQRKAKTYGSLTLLPYCLRIVIIIRTHLKRECGFTIIVVYNRHSGGANSVVDLMYVGSAPVSISAFPEVDGCCCSCRDFAMVRGKAPDLEYIVYPLAESQIAHIFLSIKLIKVIPGFKEGLDSQLKMLAAFEVLMTSFVAIWNFGGKSEIMRSCPQRGQFDNGTEDSWIHSDPLNDILSILDWH</sequence>
<protein>
    <submittedName>
        <fullName evidence="2">DDE_Tnp_1_7 domain-containing protein</fullName>
    </submittedName>
</protein>
<reference evidence="3" key="1">
    <citation type="submission" date="2014-03" db="EMBL/GenBank/DDBJ databases">
        <authorList>
            <person name="Aksoy S."/>
            <person name="Warren W."/>
            <person name="Wilson R.K."/>
        </authorList>
    </citation>
    <scope>NUCLEOTIDE SEQUENCE [LARGE SCALE GENOMIC DNA]</scope>
    <source>
        <strain evidence="3">IAEA</strain>
    </source>
</reference>
<dbReference type="Pfam" id="PF13843">
    <property type="entry name" value="DDE_Tnp_1_7"/>
    <property type="match status" value="1"/>
</dbReference>
<dbReference type="InterPro" id="IPR029526">
    <property type="entry name" value="PGBD"/>
</dbReference>
<dbReference type="STRING" id="7398.A0A1A9ZC50"/>
<evidence type="ECO:0000313" key="3">
    <source>
        <dbReference type="Proteomes" id="UP000092445"/>
    </source>
</evidence>
<feature type="domain" description="PiggyBac transposable element-derived protein" evidence="1">
    <location>
        <begin position="3"/>
        <end position="209"/>
    </location>
</feature>
<proteinExistence type="predicted"/>
<reference evidence="2" key="2">
    <citation type="submission" date="2020-05" db="UniProtKB">
        <authorList>
            <consortium name="EnsemblMetazoa"/>
        </authorList>
    </citation>
    <scope>IDENTIFICATION</scope>
    <source>
        <strain evidence="2">IAEA</strain>
    </source>
</reference>
<evidence type="ECO:0000259" key="1">
    <source>
        <dbReference type="Pfam" id="PF13843"/>
    </source>
</evidence>